<organism evidence="5 6">
    <name type="scientific">Pseudokineococcus basanitobsidens</name>
    <dbReference type="NCBI Taxonomy" id="1926649"/>
    <lineage>
        <taxon>Bacteria</taxon>
        <taxon>Bacillati</taxon>
        <taxon>Actinomycetota</taxon>
        <taxon>Actinomycetes</taxon>
        <taxon>Kineosporiales</taxon>
        <taxon>Kineosporiaceae</taxon>
        <taxon>Pseudokineococcus</taxon>
    </lineage>
</organism>
<dbReference type="Gene3D" id="3.30.360.10">
    <property type="entry name" value="Dihydrodipicolinate Reductase, domain 2"/>
    <property type="match status" value="1"/>
</dbReference>
<dbReference type="Gene3D" id="3.40.50.720">
    <property type="entry name" value="NAD(P)-binding Rossmann-like Domain"/>
    <property type="match status" value="1"/>
</dbReference>
<dbReference type="EMBL" id="JBBIAA010000002">
    <property type="protein sequence ID" value="MEJ5944223.1"/>
    <property type="molecule type" value="Genomic_DNA"/>
</dbReference>
<accession>A0ABU8RGS0</accession>
<feature type="domain" description="Gfo/Idh/MocA-like oxidoreductase N-terminal" evidence="3">
    <location>
        <begin position="1"/>
        <end position="121"/>
    </location>
</feature>
<dbReference type="InterPro" id="IPR055170">
    <property type="entry name" value="GFO_IDH_MocA-like_dom"/>
</dbReference>
<keyword evidence="6" id="KW-1185">Reference proteome</keyword>
<reference evidence="5 6" key="1">
    <citation type="journal article" date="2017" name="Int. J. Syst. Evol. Microbiol.">
        <title>Pseudokineococcus basanitobsidens sp. nov., isolated from volcanic rock.</title>
        <authorList>
            <person name="Lee D.W."/>
            <person name="Park M.Y."/>
            <person name="Kim J.J."/>
            <person name="Kim B.S."/>
        </authorList>
    </citation>
    <scope>NUCLEOTIDE SEQUENCE [LARGE SCALE GENOMIC DNA]</scope>
    <source>
        <strain evidence="5 6">DSM 103726</strain>
    </source>
</reference>
<dbReference type="SUPFAM" id="SSF51735">
    <property type="entry name" value="NAD(P)-binding Rossmann-fold domains"/>
    <property type="match status" value="1"/>
</dbReference>
<evidence type="ECO:0000313" key="5">
    <source>
        <dbReference type="EMBL" id="MEJ5944223.1"/>
    </source>
</evidence>
<evidence type="ECO:0000256" key="2">
    <source>
        <dbReference type="ARBA" id="ARBA00023002"/>
    </source>
</evidence>
<feature type="domain" description="GFO/IDH/MocA-like oxidoreductase" evidence="4">
    <location>
        <begin position="130"/>
        <end position="249"/>
    </location>
</feature>
<evidence type="ECO:0000256" key="1">
    <source>
        <dbReference type="ARBA" id="ARBA00010928"/>
    </source>
</evidence>
<dbReference type="Pfam" id="PF22725">
    <property type="entry name" value="GFO_IDH_MocA_C3"/>
    <property type="match status" value="1"/>
</dbReference>
<dbReference type="SUPFAM" id="SSF55347">
    <property type="entry name" value="Glyceraldehyde-3-phosphate dehydrogenase-like, C-terminal domain"/>
    <property type="match status" value="1"/>
</dbReference>
<dbReference type="Pfam" id="PF01408">
    <property type="entry name" value="GFO_IDH_MocA"/>
    <property type="match status" value="1"/>
</dbReference>
<evidence type="ECO:0000259" key="4">
    <source>
        <dbReference type="Pfam" id="PF22725"/>
    </source>
</evidence>
<protein>
    <submittedName>
        <fullName evidence="5">Gfo/Idh/MocA family oxidoreductase</fullName>
    </submittedName>
</protein>
<keyword evidence="2" id="KW-0560">Oxidoreductase</keyword>
<dbReference type="Proteomes" id="UP001387100">
    <property type="component" value="Unassembled WGS sequence"/>
</dbReference>
<comment type="similarity">
    <text evidence="1">Belongs to the Gfo/Idh/MocA family.</text>
</comment>
<dbReference type="PANTHER" id="PTHR42840:SF3">
    <property type="entry name" value="BINDING ROSSMANN FOLD OXIDOREDUCTASE, PUTATIVE (AFU_ORTHOLOGUE AFUA_2G10240)-RELATED"/>
    <property type="match status" value="1"/>
</dbReference>
<dbReference type="InterPro" id="IPR000683">
    <property type="entry name" value="Gfo/Idh/MocA-like_OxRdtase_N"/>
</dbReference>
<evidence type="ECO:0000259" key="3">
    <source>
        <dbReference type="Pfam" id="PF01408"/>
    </source>
</evidence>
<gene>
    <name evidence="5" type="ORF">WDZ17_02810</name>
</gene>
<dbReference type="RefSeq" id="WP_339573614.1">
    <property type="nucleotide sequence ID" value="NZ_JBBIAA010000002.1"/>
</dbReference>
<comment type="caution">
    <text evidence="5">The sequence shown here is derived from an EMBL/GenBank/DDBJ whole genome shotgun (WGS) entry which is preliminary data.</text>
</comment>
<sequence>MRIGLVGLGRIGSFHAQTLVGLPAVTRLVVTDVVPAAARAAVDRLGDGRVETAASPEALLAADLDGVVVAAATDAHPALLHAALDAGLPVFCEKPVAREAGDALAVLRHARETGVPVQIGYNRRFDVAVAAARAAVVSGELGELHTVRSTTLDPAPPPPAYVRTSGGIFADCTVHDLDTIRFVTGREVVEVYATGRAHGDPVFAETGDVATAASVLTLDDGTLALVSSARYNARGYDCRLELHGTRDSVAVGLEDRLPLRSLEPGTTFPAGTPHDFFMDRFTQAYRTELAAFTEVVAGTRPSPCTVEDALEVAWVAQALALSVAEHRPVRVDEVRVDEVRVDEVRVDEVRVDRGDDGGSPEPG</sequence>
<dbReference type="PANTHER" id="PTHR42840">
    <property type="entry name" value="NAD(P)-BINDING ROSSMANN-FOLD SUPERFAMILY PROTEIN-RELATED"/>
    <property type="match status" value="1"/>
</dbReference>
<evidence type="ECO:0000313" key="6">
    <source>
        <dbReference type="Proteomes" id="UP001387100"/>
    </source>
</evidence>
<dbReference type="InterPro" id="IPR036291">
    <property type="entry name" value="NAD(P)-bd_dom_sf"/>
</dbReference>
<proteinExistence type="inferred from homology"/>
<name>A0ABU8RGS0_9ACTN</name>